<dbReference type="AlphaFoldDB" id="A0AAV7SZ82"/>
<evidence type="ECO:0000256" key="1">
    <source>
        <dbReference type="SAM" id="MobiDB-lite"/>
    </source>
</evidence>
<feature type="compositionally biased region" description="Low complexity" evidence="1">
    <location>
        <begin position="122"/>
        <end position="133"/>
    </location>
</feature>
<feature type="region of interest" description="Disordered" evidence="1">
    <location>
        <begin position="70"/>
        <end position="162"/>
    </location>
</feature>
<keyword evidence="3" id="KW-1185">Reference proteome</keyword>
<reference evidence="2" key="1">
    <citation type="journal article" date="2022" name="bioRxiv">
        <title>Sequencing and chromosome-scale assembly of the giantPleurodeles waltlgenome.</title>
        <authorList>
            <person name="Brown T."/>
            <person name="Elewa A."/>
            <person name="Iarovenko S."/>
            <person name="Subramanian E."/>
            <person name="Araus A.J."/>
            <person name="Petzold A."/>
            <person name="Susuki M."/>
            <person name="Suzuki K.-i.T."/>
            <person name="Hayashi T."/>
            <person name="Toyoda A."/>
            <person name="Oliveira C."/>
            <person name="Osipova E."/>
            <person name="Leigh N.D."/>
            <person name="Simon A."/>
            <person name="Yun M.H."/>
        </authorList>
    </citation>
    <scope>NUCLEOTIDE SEQUENCE</scope>
    <source>
        <strain evidence="2">20211129_DDA</strain>
        <tissue evidence="2">Liver</tissue>
    </source>
</reference>
<evidence type="ECO:0000313" key="2">
    <source>
        <dbReference type="EMBL" id="KAJ1169157.1"/>
    </source>
</evidence>
<proteinExistence type="predicted"/>
<dbReference type="Proteomes" id="UP001066276">
    <property type="component" value="Chromosome 4_1"/>
</dbReference>
<dbReference type="EMBL" id="JANPWB010000007">
    <property type="protein sequence ID" value="KAJ1169157.1"/>
    <property type="molecule type" value="Genomic_DNA"/>
</dbReference>
<sequence length="162" mass="16928">MTHERRKGLLLKLDPKLANLAAKDPGAKADGLLFGDNFIKELSKYVTTFASIDKVQQSLKKVFNSRFLPGPVEEEAAPPAGPSETKASEAPIITNSNSNKTFAHNSTPSVPEDSEGGINAGPITTQISSPSTSNPVQNSNGGSTISKPGMAGPSLPQSQILS</sequence>
<protein>
    <submittedName>
        <fullName evidence="2">Uncharacterized protein</fullName>
    </submittedName>
</protein>
<organism evidence="2 3">
    <name type="scientific">Pleurodeles waltl</name>
    <name type="common">Iberian ribbed newt</name>
    <dbReference type="NCBI Taxonomy" id="8319"/>
    <lineage>
        <taxon>Eukaryota</taxon>
        <taxon>Metazoa</taxon>
        <taxon>Chordata</taxon>
        <taxon>Craniata</taxon>
        <taxon>Vertebrata</taxon>
        <taxon>Euteleostomi</taxon>
        <taxon>Amphibia</taxon>
        <taxon>Batrachia</taxon>
        <taxon>Caudata</taxon>
        <taxon>Salamandroidea</taxon>
        <taxon>Salamandridae</taxon>
        <taxon>Pleurodelinae</taxon>
        <taxon>Pleurodeles</taxon>
    </lineage>
</organism>
<comment type="caution">
    <text evidence="2">The sequence shown here is derived from an EMBL/GenBank/DDBJ whole genome shotgun (WGS) entry which is preliminary data.</text>
</comment>
<feature type="compositionally biased region" description="Polar residues" evidence="1">
    <location>
        <begin position="134"/>
        <end position="146"/>
    </location>
</feature>
<evidence type="ECO:0000313" key="3">
    <source>
        <dbReference type="Proteomes" id="UP001066276"/>
    </source>
</evidence>
<accession>A0AAV7SZ82</accession>
<gene>
    <name evidence="2" type="ORF">NDU88_001063</name>
</gene>
<name>A0AAV7SZ82_PLEWA</name>
<feature type="compositionally biased region" description="Polar residues" evidence="1">
    <location>
        <begin position="93"/>
        <end position="109"/>
    </location>
</feature>